<feature type="transmembrane region" description="Helical" evidence="7">
    <location>
        <begin position="124"/>
        <end position="144"/>
    </location>
</feature>
<reference evidence="9 10" key="1">
    <citation type="submission" date="2018-02" db="EMBL/GenBank/DDBJ databases">
        <title>Comparative analysis of genomes of three Brevibacillus laterosporus strains producers of potent antimicrobials isolated from silage.</title>
        <authorList>
            <person name="Kojic M."/>
            <person name="Miljkovic M."/>
            <person name="Studholme D."/>
            <person name="Filipic B."/>
        </authorList>
    </citation>
    <scope>NUCLEOTIDE SEQUENCE [LARGE SCALE GENOMIC DNA]</scope>
    <source>
        <strain evidence="9 10">BGSP11</strain>
    </source>
</reference>
<evidence type="ECO:0000256" key="5">
    <source>
        <dbReference type="ARBA" id="ARBA00023136"/>
    </source>
</evidence>
<evidence type="ECO:0000256" key="1">
    <source>
        <dbReference type="ARBA" id="ARBA00004651"/>
    </source>
</evidence>
<evidence type="ECO:0000256" key="7">
    <source>
        <dbReference type="SAM" id="Phobius"/>
    </source>
</evidence>
<organism evidence="9 10">
    <name type="scientific">Brevibacillus laterosporus</name>
    <name type="common">Bacillus laterosporus</name>
    <dbReference type="NCBI Taxonomy" id="1465"/>
    <lineage>
        <taxon>Bacteria</taxon>
        <taxon>Bacillati</taxon>
        <taxon>Bacillota</taxon>
        <taxon>Bacilli</taxon>
        <taxon>Bacillales</taxon>
        <taxon>Paenibacillaceae</taxon>
        <taxon>Brevibacillus</taxon>
    </lineage>
</organism>
<dbReference type="InterPro" id="IPR027417">
    <property type="entry name" value="P-loop_NTPase"/>
</dbReference>
<dbReference type="InterPro" id="IPR019476">
    <property type="entry name" value="T4SS_TraD_DNA-bd"/>
</dbReference>
<evidence type="ECO:0000256" key="4">
    <source>
        <dbReference type="ARBA" id="ARBA00022989"/>
    </source>
</evidence>
<dbReference type="Gene3D" id="3.40.50.300">
    <property type="entry name" value="P-loop containing nucleotide triphosphate hydrolases"/>
    <property type="match status" value="1"/>
</dbReference>
<dbReference type="AlphaFoldDB" id="A0AAP8QG24"/>
<evidence type="ECO:0000256" key="2">
    <source>
        <dbReference type="ARBA" id="ARBA00022475"/>
    </source>
</evidence>
<dbReference type="GO" id="GO:0005886">
    <property type="term" value="C:plasma membrane"/>
    <property type="evidence" value="ECO:0007669"/>
    <property type="project" value="UniProtKB-SubCell"/>
</dbReference>
<feature type="domain" description="Type IV secretion system coupling protein TraD DNA-binding" evidence="8">
    <location>
        <begin position="523"/>
        <end position="703"/>
    </location>
</feature>
<keyword evidence="5 7" id="KW-0472">Membrane</keyword>
<dbReference type="InterPro" id="IPR051539">
    <property type="entry name" value="T4SS-coupling_protein"/>
</dbReference>
<evidence type="ECO:0000259" key="8">
    <source>
        <dbReference type="Pfam" id="PF10412"/>
    </source>
</evidence>
<proteinExistence type="predicted"/>
<evidence type="ECO:0000256" key="3">
    <source>
        <dbReference type="ARBA" id="ARBA00022692"/>
    </source>
</evidence>
<evidence type="ECO:0000313" key="10">
    <source>
        <dbReference type="Proteomes" id="UP000239759"/>
    </source>
</evidence>
<keyword evidence="2" id="KW-1003">Cell membrane</keyword>
<name>A0AAP8QG24_BRELA</name>
<gene>
    <name evidence="9" type="ORF">C4A77_05920</name>
</gene>
<evidence type="ECO:0000313" key="9">
    <source>
        <dbReference type="EMBL" id="PPB08822.1"/>
    </source>
</evidence>
<dbReference type="SUPFAM" id="SSF52540">
    <property type="entry name" value="P-loop containing nucleoside triphosphate hydrolases"/>
    <property type="match status" value="1"/>
</dbReference>
<dbReference type="EMBL" id="PRKQ01000005">
    <property type="protein sequence ID" value="PPB08822.1"/>
    <property type="molecule type" value="Genomic_DNA"/>
</dbReference>
<evidence type="ECO:0000256" key="6">
    <source>
        <dbReference type="SAM" id="MobiDB-lite"/>
    </source>
</evidence>
<feature type="transmembrane region" description="Helical" evidence="7">
    <location>
        <begin position="83"/>
        <end position="103"/>
    </location>
</feature>
<dbReference type="Pfam" id="PF10412">
    <property type="entry name" value="TrwB_AAD_bind"/>
    <property type="match status" value="1"/>
</dbReference>
<comment type="caution">
    <text evidence="9">The sequence shown here is derived from an EMBL/GenBank/DDBJ whole genome shotgun (WGS) entry which is preliminary data.</text>
</comment>
<comment type="subcellular location">
    <subcellularLocation>
        <location evidence="1">Cell membrane</location>
        <topology evidence="1">Multi-pass membrane protein</topology>
    </subcellularLocation>
</comment>
<keyword evidence="4 7" id="KW-1133">Transmembrane helix</keyword>
<dbReference type="Proteomes" id="UP000239759">
    <property type="component" value="Unassembled WGS sequence"/>
</dbReference>
<feature type="transmembrane region" description="Helical" evidence="7">
    <location>
        <begin position="6"/>
        <end position="28"/>
    </location>
</feature>
<dbReference type="PANTHER" id="PTHR37937:SF1">
    <property type="entry name" value="CONJUGATIVE TRANSFER: DNA TRANSPORT"/>
    <property type="match status" value="1"/>
</dbReference>
<protein>
    <recommendedName>
        <fullName evidence="8">Type IV secretion system coupling protein TraD DNA-binding domain-containing protein</fullName>
    </recommendedName>
</protein>
<feature type="region of interest" description="Disordered" evidence="6">
    <location>
        <begin position="878"/>
        <end position="916"/>
    </location>
</feature>
<keyword evidence="3 7" id="KW-0812">Transmembrane</keyword>
<sequence>MNSLKRWTPFVCISLAYVLLLRICIISIKQICGIFMLKEFESIPLPPIETAGDIIYAILFKVIFVSPQSVVIGEGFIDTLIETIISCTYGMSLGIFATYTWFLSTKVDMDIRQVRWWSGRIPRWIMFITALSAVFLQFIVWSQLPILNKYLPIITGAIESYNHSEMKEYLITEIRNITLLSRVLLSIPVFCVVGSVFFITKKWKDHSEELNTIFYEWTFKSAKMSHLFKYQEKVKYPDIEIGLDAKTGEPVIQSGKDRNLNNLICGSIGTGKTSARGIPELNQDLNYLVDFINNFSNSSEEEKQNSVNGMIVIEPSNDLCKKIYQLTKSHNIPEEAVYYLDPTNPETIGINPLRGPVEKAVETFTQVISGLAANSEEFFKQAQRSHLKHYVYLLKLTKKNGATFEDLMEMYHDIYVVLNYLEDVEKTIPHDYTEIENRDLRNHWIIVKGICSWFRERGIHVVTDRHGNPMYHETGKHRGKPMILDKQAEYVQGLHNILDDLSASKLLRRVLFGNSDFDIDTHLKAGGILLVNTAKGELLDLSNAFGKFILLLSANGLFRRNPEGKDPFHHIFIDEFPDYIYESFPSIPAQSRKYKGIITIASQSLAQLAQIYGDDYMYVLMNTLRSKMVYADVDPKTARAFSEYFGEDEVYEQTFQEATSAASMSSPGRRDAVTVKKTLKARLSVSEIIHLPEFHGAVKLAKKKVQIVKANFVPQKEFIKAKKRVHNEKAQEWLAYRKEIMADMEQQLLKEMGILQEGKSNPHDAVPLKEIERMFTVDVNQPIRVTELDKPIINNVPLSEAIVSDEEKDNKQKSIQDTVTSSTGQGICDYTEINLDNFFSNEEESNVEDIEETAEPINIYDDYFLSALLDQNLAAQSEKSRSDSMFDVIEAPTQSIDNRDPLSTEELFQHLTGKDK</sequence>
<dbReference type="CDD" id="cd01127">
    <property type="entry name" value="TrwB_TraG_TraD_VirD4"/>
    <property type="match status" value="1"/>
</dbReference>
<accession>A0AAP8QG24</accession>
<dbReference type="PANTHER" id="PTHR37937">
    <property type="entry name" value="CONJUGATIVE TRANSFER: DNA TRANSPORT"/>
    <property type="match status" value="1"/>
</dbReference>